<evidence type="ECO:0000256" key="1">
    <source>
        <dbReference type="SAM" id="SignalP"/>
    </source>
</evidence>
<dbReference type="RefSeq" id="WP_188618321.1">
    <property type="nucleotide sequence ID" value="NZ_BMLV01000005.1"/>
</dbReference>
<feature type="chain" id="PRO_5045830313" description="Lipocalin-like domain-containing protein" evidence="1">
    <location>
        <begin position="22"/>
        <end position="178"/>
    </location>
</feature>
<organism evidence="2 3">
    <name type="scientific">Cloacibacterium rupense</name>
    <dbReference type="NCBI Taxonomy" id="517423"/>
    <lineage>
        <taxon>Bacteria</taxon>
        <taxon>Pseudomonadati</taxon>
        <taxon>Bacteroidota</taxon>
        <taxon>Flavobacteriia</taxon>
        <taxon>Flavobacteriales</taxon>
        <taxon>Weeksellaceae</taxon>
    </lineage>
</organism>
<keyword evidence="3" id="KW-1185">Reference proteome</keyword>
<accession>A0ABQ2NNQ0</accession>
<reference evidence="3" key="1">
    <citation type="journal article" date="2019" name="Int. J. Syst. Evol. Microbiol.">
        <title>The Global Catalogue of Microorganisms (GCM) 10K type strain sequencing project: providing services to taxonomists for standard genome sequencing and annotation.</title>
        <authorList>
            <consortium name="The Broad Institute Genomics Platform"/>
            <consortium name="The Broad Institute Genome Sequencing Center for Infectious Disease"/>
            <person name="Wu L."/>
            <person name="Ma J."/>
        </authorList>
    </citation>
    <scope>NUCLEOTIDE SEQUENCE [LARGE SCALE GENOMIC DNA]</scope>
    <source>
        <strain evidence="3">CGMCC 1.7656</strain>
    </source>
</reference>
<gene>
    <name evidence="2" type="ORF">GCM10010992_23500</name>
</gene>
<comment type="caution">
    <text evidence="2">The sequence shown here is derived from an EMBL/GenBank/DDBJ whole genome shotgun (WGS) entry which is preliminary data.</text>
</comment>
<dbReference type="Proteomes" id="UP000620064">
    <property type="component" value="Unassembled WGS sequence"/>
</dbReference>
<evidence type="ECO:0008006" key="4">
    <source>
        <dbReference type="Google" id="ProtNLM"/>
    </source>
</evidence>
<dbReference type="EMBL" id="BMLV01000005">
    <property type="protein sequence ID" value="GGP05835.1"/>
    <property type="molecule type" value="Genomic_DNA"/>
</dbReference>
<name>A0ABQ2NNQ0_9FLAO</name>
<dbReference type="PROSITE" id="PS51257">
    <property type="entry name" value="PROKAR_LIPOPROTEIN"/>
    <property type="match status" value="1"/>
</dbReference>
<protein>
    <recommendedName>
        <fullName evidence="4">Lipocalin-like domain-containing protein</fullName>
    </recommendedName>
</protein>
<evidence type="ECO:0000313" key="3">
    <source>
        <dbReference type="Proteomes" id="UP000620064"/>
    </source>
</evidence>
<sequence length="178" mass="19999">MKKLVLIIGLFFAVTSCIVSTATKVVTTAGKVAIGAVKATVNGIDWAITKANGKIDDSRLNGKWKVVGLFKGGFDEFSSQNTQNNYVNCIEGNELYEFKVKKEKFIHYNCGSTIPMEYKYKFSFEKNPETRTKENMITYGPSYFSVLDVTKKTLALEGYFVEENGIRVKSICLLERVK</sequence>
<feature type="signal peptide" evidence="1">
    <location>
        <begin position="1"/>
        <end position="21"/>
    </location>
</feature>
<keyword evidence="1" id="KW-0732">Signal</keyword>
<evidence type="ECO:0000313" key="2">
    <source>
        <dbReference type="EMBL" id="GGP05835.1"/>
    </source>
</evidence>
<proteinExistence type="predicted"/>